<keyword evidence="3 6" id="KW-0812">Transmembrane</keyword>
<dbReference type="PANTHER" id="PTHR21716:SF4">
    <property type="entry name" value="TRANSMEMBRANE PROTEIN 245"/>
    <property type="match status" value="1"/>
</dbReference>
<feature type="transmembrane region" description="Helical" evidence="6">
    <location>
        <begin position="263"/>
        <end position="285"/>
    </location>
</feature>
<keyword evidence="4 6" id="KW-1133">Transmembrane helix</keyword>
<sequence length="346" mass="38414">MRKRISPSIIRQIFVLLLICFFGIIIIMELIPYLSGVLGAITFFVLLQKPMTFLVKKKGWKPSIAAVVLLIASFIGILIPIAGTGLLLGSRVEKAISKSEGFVKTIEDQATVWEEKMGFDFTSKIDTSSISTWLSQNVPDLLGTTFNVFIAIALMYFMLYYMLSNKKALQNAMLDYIPFSNENLRIIGNDSLGMVKSNAIGIPLVAFAQGIVALIGFLIFNIQDPFFWAVIVFIGSMIPFVGTLLGTLPVFILTYISGDTAQAWGILAYGIIVISSTDNLLRLVILKRLDDVHPLITLFGVLIGVPLFGFIGLVFGPLLISLFLLLLRIYKQKYGKEDEDTHEKRL</sequence>
<evidence type="ECO:0000256" key="6">
    <source>
        <dbReference type="SAM" id="Phobius"/>
    </source>
</evidence>
<keyword evidence="5 6" id="KW-0472">Membrane</keyword>
<evidence type="ECO:0000313" key="8">
    <source>
        <dbReference type="Proteomes" id="UP001589605"/>
    </source>
</evidence>
<comment type="similarity">
    <text evidence="2">Belongs to the autoinducer-2 exporter (AI-2E) (TC 2.A.86) family.</text>
</comment>
<gene>
    <name evidence="7" type="ORF">ACFFVB_17900</name>
</gene>
<dbReference type="InterPro" id="IPR002549">
    <property type="entry name" value="AI-2E-like"/>
</dbReference>
<evidence type="ECO:0000256" key="5">
    <source>
        <dbReference type="ARBA" id="ARBA00023136"/>
    </source>
</evidence>
<feature type="transmembrane region" description="Helical" evidence="6">
    <location>
        <begin position="12"/>
        <end position="31"/>
    </location>
</feature>
<evidence type="ECO:0000256" key="3">
    <source>
        <dbReference type="ARBA" id="ARBA00022692"/>
    </source>
</evidence>
<feature type="transmembrane region" description="Helical" evidence="6">
    <location>
        <begin position="297"/>
        <end position="327"/>
    </location>
</feature>
<feature type="transmembrane region" description="Helical" evidence="6">
    <location>
        <begin position="141"/>
        <end position="163"/>
    </location>
</feature>
<comment type="subcellular location">
    <subcellularLocation>
        <location evidence="1">Membrane</location>
        <topology evidence="1">Multi-pass membrane protein</topology>
    </subcellularLocation>
</comment>
<feature type="transmembrane region" description="Helical" evidence="6">
    <location>
        <begin position="67"/>
        <end position="88"/>
    </location>
</feature>
<proteinExistence type="inferred from homology"/>
<evidence type="ECO:0000256" key="2">
    <source>
        <dbReference type="ARBA" id="ARBA00009773"/>
    </source>
</evidence>
<comment type="caution">
    <text evidence="7">The sequence shown here is derived from an EMBL/GenBank/DDBJ whole genome shotgun (WGS) entry which is preliminary data.</text>
</comment>
<feature type="transmembrane region" description="Helical" evidence="6">
    <location>
        <begin position="226"/>
        <end position="256"/>
    </location>
</feature>
<dbReference type="EMBL" id="JBHMEZ010000032">
    <property type="protein sequence ID" value="MFB9054962.1"/>
    <property type="molecule type" value="Genomic_DNA"/>
</dbReference>
<organism evidence="7 8">
    <name type="scientific">Formosa undariae</name>
    <dbReference type="NCBI Taxonomy" id="1325436"/>
    <lineage>
        <taxon>Bacteria</taxon>
        <taxon>Pseudomonadati</taxon>
        <taxon>Bacteroidota</taxon>
        <taxon>Flavobacteriia</taxon>
        <taxon>Flavobacteriales</taxon>
        <taxon>Flavobacteriaceae</taxon>
        <taxon>Formosa</taxon>
    </lineage>
</organism>
<accession>A0ABV5F688</accession>
<dbReference type="Pfam" id="PF01594">
    <property type="entry name" value="AI-2E_transport"/>
    <property type="match status" value="1"/>
</dbReference>
<reference evidence="7 8" key="1">
    <citation type="submission" date="2024-09" db="EMBL/GenBank/DDBJ databases">
        <authorList>
            <person name="Sun Q."/>
            <person name="Mori K."/>
        </authorList>
    </citation>
    <scope>NUCLEOTIDE SEQUENCE [LARGE SCALE GENOMIC DNA]</scope>
    <source>
        <strain evidence="7 8">CECT 8286</strain>
    </source>
</reference>
<evidence type="ECO:0000256" key="1">
    <source>
        <dbReference type="ARBA" id="ARBA00004141"/>
    </source>
</evidence>
<evidence type="ECO:0000313" key="7">
    <source>
        <dbReference type="EMBL" id="MFB9054962.1"/>
    </source>
</evidence>
<dbReference type="RefSeq" id="WP_382384607.1">
    <property type="nucleotide sequence ID" value="NZ_JBHMEZ010000032.1"/>
</dbReference>
<name>A0ABV5F688_9FLAO</name>
<dbReference type="PANTHER" id="PTHR21716">
    <property type="entry name" value="TRANSMEMBRANE PROTEIN"/>
    <property type="match status" value="1"/>
</dbReference>
<evidence type="ECO:0000256" key="4">
    <source>
        <dbReference type="ARBA" id="ARBA00022989"/>
    </source>
</evidence>
<dbReference type="Proteomes" id="UP001589605">
    <property type="component" value="Unassembled WGS sequence"/>
</dbReference>
<feature type="transmembrane region" description="Helical" evidence="6">
    <location>
        <begin position="199"/>
        <end position="220"/>
    </location>
</feature>
<keyword evidence="8" id="KW-1185">Reference proteome</keyword>
<protein>
    <submittedName>
        <fullName evidence="7">AI-2E family transporter</fullName>
    </submittedName>
</protein>